<proteinExistence type="predicted"/>
<sequence length="281" mass="33242">MQRSSRGQRHPVYDFLFEYYSYRPSHLLRWSPGWGIVLQGARIEDVGWREFIEITEGVVLPVEAFPAHRVDYLRWAVEYLEAVEAREPAWSCFGLHEWAMVYQESCIRHPYVPLRLQSERIDAFVRQQSLRCTHYDAYRFFTPSARPLNRWELTRSDAIRFDQPACVHVNMDLYRFAYKIAPFCPGSLVAATFDLARRARELDMRASPYDLRVYGLEPICIETTEGRAEYIEAQRQLFVQAQPLRRQLRALYQRLLNDRLSVPDPPPRQDGAAHPERSMWR</sequence>
<dbReference type="Proteomes" id="UP000542342">
    <property type="component" value="Unassembled WGS sequence"/>
</dbReference>
<protein>
    <submittedName>
        <fullName evidence="2">3-methyladenine DNA glycosylase</fullName>
    </submittedName>
</protein>
<comment type="caution">
    <text evidence="2">The sequence shown here is derived from an EMBL/GenBank/DDBJ whole genome shotgun (WGS) entry which is preliminary data.</text>
</comment>
<name>A0A7V8VC56_9BACT</name>
<gene>
    <name evidence="2" type="ORF">H0921_03100</name>
</gene>
<dbReference type="EMBL" id="JACEFB010000001">
    <property type="protein sequence ID" value="MBA2225145.1"/>
    <property type="molecule type" value="Genomic_DNA"/>
</dbReference>
<evidence type="ECO:0000313" key="3">
    <source>
        <dbReference type="Proteomes" id="UP000542342"/>
    </source>
</evidence>
<keyword evidence="3" id="KW-1185">Reference proteome</keyword>
<feature type="region of interest" description="Disordered" evidence="1">
    <location>
        <begin position="260"/>
        <end position="281"/>
    </location>
</feature>
<accession>A0A7V8VC56</accession>
<feature type="compositionally biased region" description="Basic and acidic residues" evidence="1">
    <location>
        <begin position="271"/>
        <end position="281"/>
    </location>
</feature>
<evidence type="ECO:0000313" key="2">
    <source>
        <dbReference type="EMBL" id="MBA2225145.1"/>
    </source>
</evidence>
<evidence type="ECO:0000256" key="1">
    <source>
        <dbReference type="SAM" id="MobiDB-lite"/>
    </source>
</evidence>
<organism evidence="2 3">
    <name type="scientific">Thermogemmata fonticola</name>
    <dbReference type="NCBI Taxonomy" id="2755323"/>
    <lineage>
        <taxon>Bacteria</taxon>
        <taxon>Pseudomonadati</taxon>
        <taxon>Planctomycetota</taxon>
        <taxon>Planctomycetia</taxon>
        <taxon>Gemmatales</taxon>
        <taxon>Gemmataceae</taxon>
        <taxon>Thermogemmata</taxon>
    </lineage>
</organism>
<reference evidence="2 3" key="1">
    <citation type="submission" date="2020-07" db="EMBL/GenBank/DDBJ databases">
        <title>Thermogemmata thermophila gen. nov., sp. nov., a novel moderate thermophilic planctomycete from a Kamchatka hot spring.</title>
        <authorList>
            <person name="Elcheninov A.G."/>
            <person name="Podosokorskaya O.A."/>
            <person name="Kovaleva O.L."/>
            <person name="Novikov A."/>
            <person name="Bonch-Osmolovskaya E.A."/>
            <person name="Toshchakov S.V."/>
            <person name="Kublanov I.V."/>
        </authorList>
    </citation>
    <scope>NUCLEOTIDE SEQUENCE [LARGE SCALE GENOMIC DNA]</scope>
    <source>
        <strain evidence="2 3">2918</strain>
    </source>
</reference>
<dbReference type="AlphaFoldDB" id="A0A7V8VC56"/>